<feature type="coiled-coil region" evidence="3">
    <location>
        <begin position="2045"/>
        <end position="2149"/>
    </location>
</feature>
<feature type="coiled-coil region" evidence="3">
    <location>
        <begin position="1905"/>
        <end position="1953"/>
    </location>
</feature>
<feature type="region of interest" description="Disordered" evidence="4">
    <location>
        <begin position="2793"/>
        <end position="2819"/>
    </location>
</feature>
<name>A0A9W7LRZ6_HIBTR</name>
<feature type="coiled-coil region" evidence="3">
    <location>
        <begin position="2241"/>
        <end position="2300"/>
    </location>
</feature>
<dbReference type="InterPro" id="IPR051861">
    <property type="entry name" value="NET_actin-binding_domain"/>
</dbReference>
<comment type="similarity">
    <text evidence="2">Belongs to the NET family.</text>
</comment>
<feature type="coiled-coil region" evidence="3">
    <location>
        <begin position="1098"/>
        <end position="1160"/>
    </location>
</feature>
<feature type="coiled-coil region" evidence="3">
    <location>
        <begin position="2723"/>
        <end position="2750"/>
    </location>
</feature>
<evidence type="ECO:0000259" key="5">
    <source>
        <dbReference type="PROSITE" id="PS51774"/>
    </source>
</evidence>
<dbReference type="Gene3D" id="1.10.287.1490">
    <property type="match status" value="1"/>
</dbReference>
<feature type="coiled-coil region" evidence="3">
    <location>
        <begin position="2178"/>
        <end position="2216"/>
    </location>
</feature>
<feature type="region of interest" description="Disordered" evidence="4">
    <location>
        <begin position="109"/>
        <end position="136"/>
    </location>
</feature>
<dbReference type="OrthoDB" id="10255522at2759"/>
<feature type="coiled-coil region" evidence="3">
    <location>
        <begin position="2346"/>
        <end position="2380"/>
    </location>
</feature>
<feature type="region of interest" description="Disordered" evidence="4">
    <location>
        <begin position="202"/>
        <end position="230"/>
    </location>
</feature>
<keyword evidence="1 3" id="KW-0175">Coiled coil</keyword>
<dbReference type="SUPFAM" id="SSF57997">
    <property type="entry name" value="Tropomyosin"/>
    <property type="match status" value="1"/>
</dbReference>
<dbReference type="GO" id="GO:0051015">
    <property type="term" value="F:actin filament binding"/>
    <property type="evidence" value="ECO:0007669"/>
    <property type="project" value="TreeGrafter"/>
</dbReference>
<dbReference type="PANTHER" id="PTHR32258:SF32">
    <property type="entry name" value="PROTEIN NETWORKED 1D"/>
    <property type="match status" value="1"/>
</dbReference>
<comment type="caution">
    <text evidence="6">The sequence shown here is derived from an EMBL/GenBank/DDBJ whole genome shotgun (WGS) entry which is preliminary data.</text>
</comment>
<organism evidence="6 7">
    <name type="scientific">Hibiscus trionum</name>
    <name type="common">Flower of an hour</name>
    <dbReference type="NCBI Taxonomy" id="183268"/>
    <lineage>
        <taxon>Eukaryota</taxon>
        <taxon>Viridiplantae</taxon>
        <taxon>Streptophyta</taxon>
        <taxon>Embryophyta</taxon>
        <taxon>Tracheophyta</taxon>
        <taxon>Spermatophyta</taxon>
        <taxon>Magnoliopsida</taxon>
        <taxon>eudicotyledons</taxon>
        <taxon>Gunneridae</taxon>
        <taxon>Pentapetalae</taxon>
        <taxon>rosids</taxon>
        <taxon>malvids</taxon>
        <taxon>Malvales</taxon>
        <taxon>Malvaceae</taxon>
        <taxon>Malvoideae</taxon>
        <taxon>Hibiscus</taxon>
    </lineage>
</organism>
<dbReference type="PROSITE" id="PS51774">
    <property type="entry name" value="NAB"/>
    <property type="match status" value="1"/>
</dbReference>
<evidence type="ECO:0000313" key="6">
    <source>
        <dbReference type="EMBL" id="GMI73806.1"/>
    </source>
</evidence>
<feature type="domain" description="NAB" evidence="5">
    <location>
        <begin position="13"/>
        <end position="93"/>
    </location>
</feature>
<dbReference type="InterPro" id="IPR011684">
    <property type="entry name" value="NAB"/>
</dbReference>
<feature type="coiled-coil region" evidence="3">
    <location>
        <begin position="684"/>
        <end position="858"/>
    </location>
</feature>
<feature type="compositionally biased region" description="Basic and acidic residues" evidence="4">
    <location>
        <begin position="202"/>
        <end position="213"/>
    </location>
</feature>
<feature type="coiled-coil region" evidence="3">
    <location>
        <begin position="1028"/>
        <end position="1062"/>
    </location>
</feature>
<dbReference type="EMBL" id="BSYR01000010">
    <property type="protein sequence ID" value="GMI73806.1"/>
    <property type="molecule type" value="Genomic_DNA"/>
</dbReference>
<proteinExistence type="inferred from homology"/>
<feature type="coiled-coil region" evidence="3">
    <location>
        <begin position="233"/>
        <end position="491"/>
    </location>
</feature>
<evidence type="ECO:0000313" key="7">
    <source>
        <dbReference type="Proteomes" id="UP001165190"/>
    </source>
</evidence>
<evidence type="ECO:0000256" key="2">
    <source>
        <dbReference type="ARBA" id="ARBA00038006"/>
    </source>
</evidence>
<keyword evidence="7" id="KW-1185">Reference proteome</keyword>
<feature type="coiled-coil region" evidence="3">
    <location>
        <begin position="1609"/>
        <end position="1741"/>
    </location>
</feature>
<sequence length="2890" mass="330647">MATVKHTDSKGMYSWWWNSHISPKNSKWLQENLTDMDAKVKQMIKLIEEDADSFARRAEMFYKKRPELTKLVEEFYRAYRALAERYDHATGVLRQAHRTMAEVFPNQVPGAFADDSPGGSATEVDPRTPEMPPPTPALLEPDELQKDALGLSSHAIKRNGAFTEGSESIMIRKGLKQFHDLFGSEEATNRVKFMEGRARKGLNFHDKGEKEQSSRNNAGSDLRARLPSESERVTKAEMEVFTLKNALAKLEAEKEAGLLQYQQSLERLSDLEREVSRAQEDSRGLNERASQAEAEVQTLKDALAKLEAEKDANLVQYQQCLEKINNLENSISQVQKDAGELNERASKAETEAEALKQEIARVEAEKQDVLARYKQCSETISNLEEKLLNAEENARRMTDRAEKAEGELETLKQVVFELTKDKELVELQYQKCLETISSLEHELACAQEEAQRLSSKIDDGAANLKGAEERCSQLERTNQSLHTELELLVRKTGDQSQELIEKQEELGRLWTSLQEESLRYMEAETAFQTLQHLHSQSQEELRSLAMELENRAQLLQVTETRKRSLEDELQRVKEENKGLNELNLSSVMSIKNLRDEILSLREAIAKLEAEVELRVDQRNALQQEIYCLQEELNGFNKRHQDMTGQLESVGLNAENFASTVKELQDENTELKCFCNRDRDEKLALVEKLKTMEKLIEKNALLENSLSDLNVELESVQGRIKVLEESCQSLLIEKSTLAAEKDTLTSQLQIATGNLEKLSEKNNVLENSLFDANAELGGLRVQLKNLENSRLLLSDEKSGLIAQRESLISELNVSQKRLEDLGKLYEGLEEKYVGLEKERESTVREVEELQKSLDAEKQEHASFVKLNETRVTAMESQIHFLQGESVCRKKEYEEELDRSIISHVETFILQQCAQDLEEKNLSLLLECRKLLEAAKLSEKLIFELELGNSKREMEIKSLFDQITIMRMGLYQMSRTLEIDVHGYDDKLKQDQVILDCIFGRLQNLQNSHLKSLDENQQFIIENSVLIGLLGQLKLEAKNLATEKNSLQRELKVQSEQFSELETSLFKANAELEVSRAKLKSLESSCLLLGDEKSGLITQREDLISELNVSRKRLEDLEKRYQGLEEKNVELDKERELMLREVEELQKSLDAEKQEHARFVRLNEAQVTYLESQIHFLEGESLCRKKEYEEQLDKAMSAHVETFVLQRCAQDLEEKNWSLLIDFRKLFEASKQSKKTISELELGNSEKQMEIKSLSDQITILRMGLYQMLKTLEIDAIHDYDETIKQDQTVLDFIFGKLQKMQNSLLNSLDENQRFTIENSVLIGLLGQLKLEAESLATEKNLLHKELKVQFEQVSVLETSLCDANAESEGLRAKLKSAENSCLLLGAEKSGLITQTEGLLSELNVCQERLKDLETRYQGLEEKYVGLEKDRESTLHEVQELQKSLDAEMQKHASFVKLNETRVTSMESQIHFLDGELVKAMDAHVESFVLQGCARDLEEKNLSLSLQCRKLLEASTLSEKLISELELGNSKKQMEIKSLFDQIAVLRMGLHHMSRTLEIDAIHGSDDTIREDQSALDCIFGSFRKMQNSLLKSLDENQQFIIENSVLIGLLEQLKLEAENLAIENNSLHQELEVQSEQFSELENSLCDSNAELEGLRENLKSLQNSCLLLGDEKSGLLTQRECLISELNVSQKRLEDLEKRYHQLEEKHVVLEKERESSLCEVEELKRSLDAEKQEYASFVKLNETRATSMESQIHFLQGESLRIKKEYEEELDKAMNARVETFILQKCAQDLEGKNLSLVLECRKLLEASKLSDELISELELGNSIKQTEIRSLSDQITVLRMGLYQMLKSLEIDAVCDYDDTIKQDQSVLDCIFGRLRKMQNSLLKSLDENQQFIIENSVVFGILRQLKLEAEILAIENNSLHQELKVQSEQFSELQNRAEKLAEMNEELRSKVIEGGQREEVLQTEIGSVSGQLLELERAYRSSVEDNHKLLDEKRTLMKEVSDLGKEKHNLEEENYAVFTEAISQSNISLIFKDIIADNFVEIKHLSANLDKLKCVNDDLEGKLRVMEIKFVETQMENSHLKDSVQNLENELVSVRSVCNQLNDEVAKGKDLLCLKANELLGAEQILSATQEERAQLHKVVEGLKSKYEEVKLIGEDQKKQILKLSGYCDLQNKESESIRQVNQKYEAELSKLHEELEERKHREQSLSVELQKERDEVELWETQATALFGELQISAFREALLEEKARELNSDCDLQNKEIESIHQANQKLEAKLLKLKEEHEERKHREKSLSVELQKERDEVELWETQATALFGELQISAFREALLEEKACELNTECDLQNKEIGSIRHANQKLEAELSKLHEELEEWKHREESLHVELQKGRNEVELWETQATALFGELQISAVHEALLEEKACELSKECEVLESRNQSKAMEVEELGKSVRILECENEGLKAQLAAYVPAVVSVMDSVMSLESRTILNPKLPTDYNEVKDANLGIDLHTDNRQQTNEVQNASVPDGFSDLQSIGTRIKAIEKAVLEMEKLATMESLNLNSKLETATRQIEELRFGSSSCQESVKVKRHVNDKEVELSQGLGNSVKMQRATPEITEEDNGMMTKDIMLDQISECSSRGLSRREPMEVEDQMLELWEGSDRDGNVDLNVDRAQKIVTGPTEYQQIGKVKAHKGNHPSTKSLVKELSVDKEKSKRFTEPDQEGNKKKILERLDSDAQKLANLQITVQDLKRKVEITEKGQKGKGIEYGTVKEQLEEAEEAIMKLFDVNRKLIMHAGDGSWSHLDGKSPLESDESGSVGRQRISEQARKGSEKIGRLQLEVQKIQFLLLKLDDKNESRGRTRITDLKKTVSLRDYLYGGVRNINKRKNSPFCACVRPQTK</sequence>
<dbReference type="PANTHER" id="PTHR32258">
    <property type="entry name" value="PROTEIN NETWORKED 4A"/>
    <property type="match status" value="1"/>
</dbReference>
<accession>A0A9W7LRZ6</accession>
<dbReference type="Proteomes" id="UP001165190">
    <property type="component" value="Unassembled WGS sequence"/>
</dbReference>
<dbReference type="GO" id="GO:0005886">
    <property type="term" value="C:plasma membrane"/>
    <property type="evidence" value="ECO:0007669"/>
    <property type="project" value="TreeGrafter"/>
</dbReference>
<feature type="coiled-coil region" evidence="3">
    <location>
        <begin position="1394"/>
        <end position="1449"/>
    </location>
</feature>
<dbReference type="SUPFAM" id="SSF90257">
    <property type="entry name" value="Myosin rod fragments"/>
    <property type="match status" value="1"/>
</dbReference>
<reference evidence="6" key="1">
    <citation type="submission" date="2023-05" db="EMBL/GenBank/DDBJ databases">
        <title>Genome and transcriptome analyses reveal genes involved in the formation of fine ridges on petal epidermal cells in Hibiscus trionum.</title>
        <authorList>
            <person name="Koshimizu S."/>
            <person name="Masuda S."/>
            <person name="Ishii T."/>
            <person name="Shirasu K."/>
            <person name="Hoshino A."/>
            <person name="Arita M."/>
        </authorList>
    </citation>
    <scope>NUCLEOTIDE SEQUENCE</scope>
    <source>
        <strain evidence="6">Hamamatsu line</strain>
    </source>
</reference>
<dbReference type="Pfam" id="PF07765">
    <property type="entry name" value="KIP1"/>
    <property type="match status" value="1"/>
</dbReference>
<evidence type="ECO:0000256" key="1">
    <source>
        <dbReference type="ARBA" id="ARBA00023054"/>
    </source>
</evidence>
<evidence type="ECO:0000256" key="4">
    <source>
        <dbReference type="SAM" id="MobiDB-lite"/>
    </source>
</evidence>
<evidence type="ECO:0000256" key="3">
    <source>
        <dbReference type="SAM" id="Coils"/>
    </source>
</evidence>
<feature type="coiled-coil region" evidence="3">
    <location>
        <begin position="538"/>
        <end position="638"/>
    </location>
</feature>
<gene>
    <name evidence="6" type="ORF">HRI_001049900</name>
</gene>
<protein>
    <submittedName>
        <fullName evidence="6">Networked 1D</fullName>
    </submittedName>
</protein>